<keyword evidence="2" id="KW-0238">DNA-binding</keyword>
<dbReference type="RefSeq" id="WP_242286950.1">
    <property type="nucleotide sequence ID" value="NZ_JAKKSL010000002.1"/>
</dbReference>
<evidence type="ECO:0000313" key="6">
    <source>
        <dbReference type="EMBL" id="MCI2284520.1"/>
    </source>
</evidence>
<dbReference type="Pfam" id="PF00027">
    <property type="entry name" value="cNMP_binding"/>
    <property type="match status" value="1"/>
</dbReference>
<dbReference type="SUPFAM" id="SSF51206">
    <property type="entry name" value="cAMP-binding domain-like"/>
    <property type="match status" value="1"/>
</dbReference>
<sequence>MPSLPKSKNSQTNYVQCDDCSMNTICQPVTTVNQSIDLSDSYLHKRIVKKTLFQQFEPLTDIYAVTSGAYKLSQKTDDDEENIIGLRFPGELVGEDALYLKEYNYTAVAVGESSVCKVSVEQVNSCGKLIPEIKQNFIELLSRQSYVRQKNFQAYIGKKSADSLLASFLINIVERNASYTGEIDCIDLPISRNDIANFLGLRRETLSRVFSKFQKEQLIRVENKKIHLLEREKLNKLAVN</sequence>
<dbReference type="PANTHER" id="PTHR24567">
    <property type="entry name" value="CRP FAMILY TRANSCRIPTIONAL REGULATORY PROTEIN"/>
    <property type="match status" value="1"/>
</dbReference>
<dbReference type="Gene3D" id="2.60.120.10">
    <property type="entry name" value="Jelly Rolls"/>
    <property type="match status" value="1"/>
</dbReference>
<dbReference type="EMBL" id="JAKKSL010000002">
    <property type="protein sequence ID" value="MCI2284520.1"/>
    <property type="molecule type" value="Genomic_DNA"/>
</dbReference>
<proteinExistence type="predicted"/>
<dbReference type="SMART" id="SM00100">
    <property type="entry name" value="cNMP"/>
    <property type="match status" value="1"/>
</dbReference>
<evidence type="ECO:0000256" key="2">
    <source>
        <dbReference type="ARBA" id="ARBA00023125"/>
    </source>
</evidence>
<dbReference type="InterPro" id="IPR036388">
    <property type="entry name" value="WH-like_DNA-bd_sf"/>
</dbReference>
<keyword evidence="7" id="KW-1185">Reference proteome</keyword>
<evidence type="ECO:0000259" key="5">
    <source>
        <dbReference type="PROSITE" id="PS51063"/>
    </source>
</evidence>
<evidence type="ECO:0000256" key="3">
    <source>
        <dbReference type="ARBA" id="ARBA00023163"/>
    </source>
</evidence>
<dbReference type="CDD" id="cd00092">
    <property type="entry name" value="HTH_CRP"/>
    <property type="match status" value="1"/>
</dbReference>
<evidence type="ECO:0000313" key="7">
    <source>
        <dbReference type="Proteomes" id="UP001139646"/>
    </source>
</evidence>
<dbReference type="InterPro" id="IPR050397">
    <property type="entry name" value="Env_Response_Regulators"/>
</dbReference>
<comment type="caution">
    <text evidence="6">The sequence shown here is derived from an EMBL/GenBank/DDBJ whole genome shotgun (WGS) entry which is preliminary data.</text>
</comment>
<dbReference type="SMART" id="SM00419">
    <property type="entry name" value="HTH_CRP"/>
    <property type="match status" value="1"/>
</dbReference>
<dbReference type="InterPro" id="IPR012318">
    <property type="entry name" value="HTH_CRP"/>
</dbReference>
<dbReference type="Proteomes" id="UP001139646">
    <property type="component" value="Unassembled WGS sequence"/>
</dbReference>
<dbReference type="CDD" id="cd00038">
    <property type="entry name" value="CAP_ED"/>
    <property type="match status" value="1"/>
</dbReference>
<evidence type="ECO:0000256" key="1">
    <source>
        <dbReference type="ARBA" id="ARBA00023015"/>
    </source>
</evidence>
<feature type="domain" description="HTH crp-type" evidence="5">
    <location>
        <begin position="159"/>
        <end position="232"/>
    </location>
</feature>
<dbReference type="PROSITE" id="PS50042">
    <property type="entry name" value="CNMP_BINDING_3"/>
    <property type="match status" value="1"/>
</dbReference>
<dbReference type="PRINTS" id="PR00034">
    <property type="entry name" value="HTHCRP"/>
</dbReference>
<dbReference type="InterPro" id="IPR018490">
    <property type="entry name" value="cNMP-bd_dom_sf"/>
</dbReference>
<protein>
    <submittedName>
        <fullName evidence="6">Helix-turn-helix domain-containing protein</fullName>
    </submittedName>
</protein>
<evidence type="ECO:0000259" key="4">
    <source>
        <dbReference type="PROSITE" id="PS50042"/>
    </source>
</evidence>
<dbReference type="InterPro" id="IPR000595">
    <property type="entry name" value="cNMP-bd_dom"/>
</dbReference>
<feature type="domain" description="Cyclic nucleotide-binding" evidence="4">
    <location>
        <begin position="50"/>
        <end position="158"/>
    </location>
</feature>
<dbReference type="PROSITE" id="PS51063">
    <property type="entry name" value="HTH_CRP_2"/>
    <property type="match status" value="1"/>
</dbReference>
<dbReference type="Gene3D" id="1.10.10.10">
    <property type="entry name" value="Winged helix-like DNA-binding domain superfamily/Winged helix DNA-binding domain"/>
    <property type="match status" value="1"/>
</dbReference>
<reference evidence="6" key="1">
    <citation type="submission" date="2022-01" db="EMBL/GenBank/DDBJ databases">
        <title>Colwellia maritima, isolated from seawater.</title>
        <authorList>
            <person name="Kristyanto S."/>
            <person name="Jung J."/>
            <person name="Jeon C.O."/>
        </authorList>
    </citation>
    <scope>NUCLEOTIDE SEQUENCE</scope>
    <source>
        <strain evidence="6">MSW7</strain>
    </source>
</reference>
<accession>A0ABS9X344</accession>
<name>A0ABS9X344_9GAMM</name>
<dbReference type="PANTHER" id="PTHR24567:SF75">
    <property type="entry name" value="FUMARATE AND NITRATE REDUCTION REGULATORY PROTEIN"/>
    <property type="match status" value="1"/>
</dbReference>
<keyword evidence="1" id="KW-0805">Transcription regulation</keyword>
<dbReference type="InterPro" id="IPR014710">
    <property type="entry name" value="RmlC-like_jellyroll"/>
</dbReference>
<dbReference type="Pfam" id="PF13545">
    <property type="entry name" value="HTH_Crp_2"/>
    <property type="match status" value="1"/>
</dbReference>
<gene>
    <name evidence="6" type="ORF">L3081_15390</name>
</gene>
<dbReference type="InterPro" id="IPR036390">
    <property type="entry name" value="WH_DNA-bd_sf"/>
</dbReference>
<keyword evidence="3" id="KW-0804">Transcription</keyword>
<organism evidence="6 7">
    <name type="scientific">Colwellia maritima</name>
    <dbReference type="NCBI Taxonomy" id="2912588"/>
    <lineage>
        <taxon>Bacteria</taxon>
        <taxon>Pseudomonadati</taxon>
        <taxon>Pseudomonadota</taxon>
        <taxon>Gammaproteobacteria</taxon>
        <taxon>Alteromonadales</taxon>
        <taxon>Colwelliaceae</taxon>
        <taxon>Colwellia</taxon>
    </lineage>
</organism>
<dbReference type="SUPFAM" id="SSF46785">
    <property type="entry name" value="Winged helix' DNA-binding domain"/>
    <property type="match status" value="1"/>
</dbReference>